<keyword evidence="3" id="KW-1185">Reference proteome</keyword>
<evidence type="ECO:0000259" key="1">
    <source>
        <dbReference type="Pfam" id="PF23210"/>
    </source>
</evidence>
<dbReference type="EMBL" id="AKHW03001674">
    <property type="protein sequence ID" value="KYO41111.1"/>
    <property type="molecule type" value="Genomic_DNA"/>
</dbReference>
<feature type="domain" description="MROH2B-like HEAT-repeats" evidence="1">
    <location>
        <begin position="29"/>
        <end position="142"/>
    </location>
</feature>
<dbReference type="Pfam" id="PF23210">
    <property type="entry name" value="HEAT_Maestro_2"/>
    <property type="match status" value="1"/>
</dbReference>
<evidence type="ECO:0000313" key="2">
    <source>
        <dbReference type="EMBL" id="KYO41111.1"/>
    </source>
</evidence>
<comment type="caution">
    <text evidence="2">The sequence shown here is derived from an EMBL/GenBank/DDBJ whole genome shotgun (WGS) entry which is preliminary data.</text>
</comment>
<protein>
    <recommendedName>
        <fullName evidence="1">MROH2B-like HEAT-repeats domain-containing protein</fullName>
    </recommendedName>
</protein>
<organism evidence="2 3">
    <name type="scientific">Alligator mississippiensis</name>
    <name type="common">American alligator</name>
    <dbReference type="NCBI Taxonomy" id="8496"/>
    <lineage>
        <taxon>Eukaryota</taxon>
        <taxon>Metazoa</taxon>
        <taxon>Chordata</taxon>
        <taxon>Craniata</taxon>
        <taxon>Vertebrata</taxon>
        <taxon>Euteleostomi</taxon>
        <taxon>Archelosauria</taxon>
        <taxon>Archosauria</taxon>
        <taxon>Crocodylia</taxon>
        <taxon>Alligatoridae</taxon>
        <taxon>Alligatorinae</taxon>
        <taxon>Alligator</taxon>
    </lineage>
</organism>
<dbReference type="Proteomes" id="UP000050525">
    <property type="component" value="Unassembled WGS sequence"/>
</dbReference>
<proteinExistence type="predicted"/>
<dbReference type="InterPro" id="IPR055408">
    <property type="entry name" value="HEAT_MROH2B-like"/>
</dbReference>
<dbReference type="AlphaFoldDB" id="A0A151NW26"/>
<name>A0A151NW26_ALLMI</name>
<gene>
    <name evidence="2" type="ORF">Y1Q_0009656</name>
</gene>
<sequence>MSSSWLSSEDPELQQAAVQVLGPAMGLFLHHEGYRDTVFESLPCLLQQYGAGVDNLHVTVSLIQVLEVAYGFQVPLPDGTLGIVCLALHDQVCDHAQLPRPENHTKVLYCLGLLGKDERVQADKEASRVASLSIFSGILAADRNCEQSKRVGRRLG</sequence>
<reference evidence="2 3" key="1">
    <citation type="journal article" date="2012" name="Genome Biol.">
        <title>Sequencing three crocodilian genomes to illuminate the evolution of archosaurs and amniotes.</title>
        <authorList>
            <person name="St John J.A."/>
            <person name="Braun E.L."/>
            <person name="Isberg S.R."/>
            <person name="Miles L.G."/>
            <person name="Chong A.Y."/>
            <person name="Gongora J."/>
            <person name="Dalzell P."/>
            <person name="Moran C."/>
            <person name="Bed'hom B."/>
            <person name="Abzhanov A."/>
            <person name="Burgess S.C."/>
            <person name="Cooksey A.M."/>
            <person name="Castoe T.A."/>
            <person name="Crawford N.G."/>
            <person name="Densmore L.D."/>
            <person name="Drew J.C."/>
            <person name="Edwards S.V."/>
            <person name="Faircloth B.C."/>
            <person name="Fujita M.K."/>
            <person name="Greenwold M.J."/>
            <person name="Hoffmann F.G."/>
            <person name="Howard J.M."/>
            <person name="Iguchi T."/>
            <person name="Janes D.E."/>
            <person name="Khan S.Y."/>
            <person name="Kohno S."/>
            <person name="de Koning A.J."/>
            <person name="Lance S.L."/>
            <person name="McCarthy F.M."/>
            <person name="McCormack J.E."/>
            <person name="Merchant M.E."/>
            <person name="Peterson D.G."/>
            <person name="Pollock D.D."/>
            <person name="Pourmand N."/>
            <person name="Raney B.J."/>
            <person name="Roessler K.A."/>
            <person name="Sanford J.R."/>
            <person name="Sawyer R.H."/>
            <person name="Schmidt C.J."/>
            <person name="Triplett E.W."/>
            <person name="Tuberville T.D."/>
            <person name="Venegas-Anaya M."/>
            <person name="Howard J.T."/>
            <person name="Jarvis E.D."/>
            <person name="Guillette L.J.Jr."/>
            <person name="Glenn T.C."/>
            <person name="Green R.E."/>
            <person name="Ray D.A."/>
        </authorList>
    </citation>
    <scope>NUCLEOTIDE SEQUENCE [LARGE SCALE GENOMIC DNA]</scope>
    <source>
        <strain evidence="2">KSC_2009_1</strain>
    </source>
</reference>
<accession>A0A151NW26</accession>
<evidence type="ECO:0000313" key="3">
    <source>
        <dbReference type="Proteomes" id="UP000050525"/>
    </source>
</evidence>